<dbReference type="PANTHER" id="PTHR10543">
    <property type="entry name" value="BETA-CAROTENE DIOXYGENASE"/>
    <property type="match status" value="1"/>
</dbReference>
<comment type="cofactor">
    <cofactor evidence="5">
        <name>Fe(2+)</name>
        <dbReference type="ChEBI" id="CHEBI:29033"/>
    </cofactor>
    <text evidence="5">Binds 1 Fe(2+) ion per subunit.</text>
</comment>
<accession>A0AAW8EHI5</accession>
<keyword evidence="6" id="KW-0732">Signal</keyword>
<sequence length="502" mass="54577">MERRELLRLLASAGALPLLPLLAPLARAAGAADDWQARFEAAGAPWKTGFATPPDDLPLTRATVRGRFPDAVAGTLFRIGPAGHDLGGERYHHWFDGDGMVHRFVIEGADVRHQGRYVATPKRVAEVRAGRRLFEAFGTMPPGVEPPTSADSINVANTSVLPMQGEVLALWEGGSATRVDARTLDTLGVKTWRPDLAGMPFSAHPKVDPDGTVWNFGVSSGQGLLALYEIAPEGTLRRAAVVPVADMPMVHDFAVTERHLVFLMPPLVYDGKRKEAGASFLDAHVWRPELGMRALVVDKQNWEQRQLLALPAGFLFHVGNAWEEDTPRGTLVHIDYVRSDNADSVFTANREVMRARRVKSTHPRLTVATLNLGTGRATQQALAQEAEFPRIDPRRVGLRHRQVVHATQTRLDVPGFGAIARTDVESGRSQRFCYGAQAMVEEHVFVPDGTGPGWVLGTVLDFGRQKTVLSCFAADQLAAGPVAQATLPYALPLGLHGAFVPA</sequence>
<dbReference type="Proteomes" id="UP001224845">
    <property type="component" value="Unassembled WGS sequence"/>
</dbReference>
<feature type="binding site" evidence="5">
    <location>
        <position position="317"/>
    </location>
    <ligand>
        <name>Fe cation</name>
        <dbReference type="ChEBI" id="CHEBI:24875"/>
        <note>catalytic</note>
    </ligand>
</feature>
<proteinExistence type="inferred from homology"/>
<organism evidence="7 8">
    <name type="scientific">Variovorax paradoxus</name>
    <dbReference type="NCBI Taxonomy" id="34073"/>
    <lineage>
        <taxon>Bacteria</taxon>
        <taxon>Pseudomonadati</taxon>
        <taxon>Pseudomonadota</taxon>
        <taxon>Betaproteobacteria</taxon>
        <taxon>Burkholderiales</taxon>
        <taxon>Comamonadaceae</taxon>
        <taxon>Variovorax</taxon>
    </lineage>
</organism>
<evidence type="ECO:0000313" key="8">
    <source>
        <dbReference type="Proteomes" id="UP001224845"/>
    </source>
</evidence>
<evidence type="ECO:0000256" key="1">
    <source>
        <dbReference type="ARBA" id="ARBA00006787"/>
    </source>
</evidence>
<evidence type="ECO:0000256" key="3">
    <source>
        <dbReference type="ARBA" id="ARBA00023002"/>
    </source>
</evidence>
<evidence type="ECO:0000256" key="4">
    <source>
        <dbReference type="ARBA" id="ARBA00023004"/>
    </source>
</evidence>
<keyword evidence="3" id="KW-0560">Oxidoreductase</keyword>
<name>A0AAW8EHI5_VARPD</name>
<evidence type="ECO:0000256" key="5">
    <source>
        <dbReference type="PIRSR" id="PIRSR604294-1"/>
    </source>
</evidence>
<dbReference type="EMBL" id="JAUSRV010000009">
    <property type="protein sequence ID" value="MDP9972616.1"/>
    <property type="molecule type" value="Genomic_DNA"/>
</dbReference>
<gene>
    <name evidence="7" type="ORF">J2W39_003858</name>
</gene>
<reference evidence="7" key="1">
    <citation type="submission" date="2023-07" db="EMBL/GenBank/DDBJ databases">
        <title>Sorghum-associated microbial communities from plants grown in Nebraska, USA.</title>
        <authorList>
            <person name="Schachtman D."/>
        </authorList>
    </citation>
    <scope>NUCLEOTIDE SEQUENCE</scope>
    <source>
        <strain evidence="7">DS3315</strain>
    </source>
</reference>
<comment type="similarity">
    <text evidence="1">Belongs to the carotenoid oxygenase family.</text>
</comment>
<feature type="signal peptide" evidence="6">
    <location>
        <begin position="1"/>
        <end position="28"/>
    </location>
</feature>
<dbReference type="RefSeq" id="WP_307595204.1">
    <property type="nucleotide sequence ID" value="NZ_CAXUQE020000001.1"/>
</dbReference>
<protein>
    <submittedName>
        <fullName evidence="7">Carotenoid cleavage dioxygenase</fullName>
    </submittedName>
</protein>
<feature type="binding site" evidence="5">
    <location>
        <position position="251"/>
    </location>
    <ligand>
        <name>Fe cation</name>
        <dbReference type="ChEBI" id="CHEBI:24875"/>
        <note>catalytic</note>
    </ligand>
</feature>
<dbReference type="GO" id="GO:0046872">
    <property type="term" value="F:metal ion binding"/>
    <property type="evidence" value="ECO:0007669"/>
    <property type="project" value="UniProtKB-KW"/>
</dbReference>
<feature type="chain" id="PRO_5043364601" evidence="6">
    <location>
        <begin position="29"/>
        <end position="502"/>
    </location>
</feature>
<keyword evidence="4 5" id="KW-0408">Iron</keyword>
<feature type="binding site" evidence="5">
    <location>
        <position position="496"/>
    </location>
    <ligand>
        <name>Fe cation</name>
        <dbReference type="ChEBI" id="CHEBI:24875"/>
        <note>catalytic</note>
    </ligand>
</feature>
<evidence type="ECO:0000313" key="7">
    <source>
        <dbReference type="EMBL" id="MDP9972616.1"/>
    </source>
</evidence>
<dbReference type="AlphaFoldDB" id="A0AAW8EHI5"/>
<dbReference type="GO" id="GO:0010436">
    <property type="term" value="F:carotenoid dioxygenase activity"/>
    <property type="evidence" value="ECO:0007669"/>
    <property type="project" value="TreeGrafter"/>
</dbReference>
<evidence type="ECO:0000256" key="2">
    <source>
        <dbReference type="ARBA" id="ARBA00022723"/>
    </source>
</evidence>
<keyword evidence="2 5" id="KW-0479">Metal-binding</keyword>
<dbReference type="GO" id="GO:0016121">
    <property type="term" value="P:carotene catabolic process"/>
    <property type="evidence" value="ECO:0007669"/>
    <property type="project" value="TreeGrafter"/>
</dbReference>
<dbReference type="InterPro" id="IPR004294">
    <property type="entry name" value="Carotenoid_Oase"/>
</dbReference>
<evidence type="ECO:0000256" key="6">
    <source>
        <dbReference type="SAM" id="SignalP"/>
    </source>
</evidence>
<feature type="binding site" evidence="5">
    <location>
        <position position="204"/>
    </location>
    <ligand>
        <name>Fe cation</name>
        <dbReference type="ChEBI" id="CHEBI:24875"/>
        <note>catalytic</note>
    </ligand>
</feature>
<dbReference type="PANTHER" id="PTHR10543:SF89">
    <property type="entry name" value="CAROTENOID 9,10(9',10')-CLEAVAGE DIOXYGENASE 1"/>
    <property type="match status" value="1"/>
</dbReference>
<keyword evidence="7" id="KW-0223">Dioxygenase</keyword>
<comment type="caution">
    <text evidence="7">The sequence shown here is derived from an EMBL/GenBank/DDBJ whole genome shotgun (WGS) entry which is preliminary data.</text>
</comment>
<dbReference type="Pfam" id="PF03055">
    <property type="entry name" value="RPE65"/>
    <property type="match status" value="1"/>
</dbReference>